<dbReference type="KEGG" id="bvk:117236828"/>
<accession>A0A6J3KSI3</accession>
<proteinExistence type="predicted"/>
<dbReference type="Proteomes" id="UP000504631">
    <property type="component" value="Unplaced"/>
</dbReference>
<name>A0A6J3KSI3_9HYME</name>
<dbReference type="GeneID" id="117236828"/>
<reference evidence="3" key="1">
    <citation type="submission" date="2025-08" db="UniProtKB">
        <authorList>
            <consortium name="RefSeq"/>
        </authorList>
    </citation>
    <scope>IDENTIFICATION</scope>
    <source>
        <tissue evidence="3">Muscle</tissue>
    </source>
</reference>
<organism evidence="2 3">
    <name type="scientific">Bombus vosnesenskii</name>
    <dbReference type="NCBI Taxonomy" id="207650"/>
    <lineage>
        <taxon>Eukaryota</taxon>
        <taxon>Metazoa</taxon>
        <taxon>Ecdysozoa</taxon>
        <taxon>Arthropoda</taxon>
        <taxon>Hexapoda</taxon>
        <taxon>Insecta</taxon>
        <taxon>Pterygota</taxon>
        <taxon>Neoptera</taxon>
        <taxon>Endopterygota</taxon>
        <taxon>Hymenoptera</taxon>
        <taxon>Apocrita</taxon>
        <taxon>Aculeata</taxon>
        <taxon>Apoidea</taxon>
        <taxon>Anthophila</taxon>
        <taxon>Apidae</taxon>
        <taxon>Bombus</taxon>
        <taxon>Pyrobombus</taxon>
    </lineage>
</organism>
<feature type="compositionally biased region" description="Basic and acidic residues" evidence="1">
    <location>
        <begin position="204"/>
        <end position="223"/>
    </location>
</feature>
<evidence type="ECO:0000256" key="1">
    <source>
        <dbReference type="SAM" id="MobiDB-lite"/>
    </source>
</evidence>
<gene>
    <name evidence="3" type="primary">LOC117236828</name>
</gene>
<feature type="region of interest" description="Disordered" evidence="1">
    <location>
        <begin position="198"/>
        <end position="223"/>
    </location>
</feature>
<evidence type="ECO:0000313" key="3">
    <source>
        <dbReference type="RefSeq" id="XP_033356020.1"/>
    </source>
</evidence>
<sequence length="409" mass="46594">MIRTNKKYLLVKRSFHWRGTTKNDVCCIIFEIRWSIDFETVEISLLVNSLHASTRSCVEMEHKGKYLTKESRKAKFRSSLDSHTRSGTKMQASSMNLLAAGLSLFCFVHPLHGDPQGFYSTNYEPYNPAFHISDPVHRVAQFPERYDSSSTGKFLPRVAQYRETSEATPEKDQFEKPLLLLSYSKGMTETVQPGVYNRYSDFGSDDREEKAKEDRINVEDEDKKSDLDEEAIIEKMRILDRLLSEDSGEKDFDTNVIGDKIISEESKRVVREVKNKKPGLFWSLAKITFEAISDTTSAIKEIATIINNSIAPDSATASTLMKESLKDADSSNMTNVNGTETTTSIPTTTPFVLTRQALQSLIRRNVLGLVKLFNIEWKDALNQSETNVKEFQRDLGNQIGSFFRDRRDT</sequence>
<protein>
    <submittedName>
        <fullName evidence="3">Uncharacterized protein LOC117236828 isoform X1</fullName>
    </submittedName>
</protein>
<dbReference type="AlphaFoldDB" id="A0A6J3KSI3"/>
<evidence type="ECO:0000313" key="2">
    <source>
        <dbReference type="Proteomes" id="UP000504631"/>
    </source>
</evidence>
<keyword evidence="2" id="KW-1185">Reference proteome</keyword>
<dbReference type="RefSeq" id="XP_033356020.1">
    <property type="nucleotide sequence ID" value="XM_033500129.1"/>
</dbReference>